<evidence type="ECO:0000256" key="1">
    <source>
        <dbReference type="SAM" id="MobiDB-lite"/>
    </source>
</evidence>
<evidence type="ECO:0000313" key="2">
    <source>
        <dbReference type="EMBL" id="VVO63644.1"/>
    </source>
</evidence>
<gene>
    <name evidence="2" type="ORF">PS854_00934</name>
</gene>
<proteinExistence type="predicted"/>
<sequence length="44" mass="4573">MDQCGSERAREGGVSVDIASTGVPLSRAGARTGDYADWEMEGSP</sequence>
<dbReference type="Proteomes" id="UP000327111">
    <property type="component" value="Unassembled WGS sequence"/>
</dbReference>
<reference evidence="2 3" key="1">
    <citation type="submission" date="2019-09" db="EMBL/GenBank/DDBJ databases">
        <authorList>
            <person name="Chandra G."/>
            <person name="Truman W A."/>
        </authorList>
    </citation>
    <scope>NUCLEOTIDE SEQUENCE [LARGE SCALE GENOMIC DNA]</scope>
    <source>
        <strain evidence="2">PS854</strain>
    </source>
</reference>
<feature type="region of interest" description="Disordered" evidence="1">
    <location>
        <begin position="1"/>
        <end position="44"/>
    </location>
</feature>
<organism evidence="2 3">
    <name type="scientific">Pseudomonas fluorescens</name>
    <dbReference type="NCBI Taxonomy" id="294"/>
    <lineage>
        <taxon>Bacteria</taxon>
        <taxon>Pseudomonadati</taxon>
        <taxon>Pseudomonadota</taxon>
        <taxon>Gammaproteobacteria</taxon>
        <taxon>Pseudomonadales</taxon>
        <taxon>Pseudomonadaceae</taxon>
        <taxon>Pseudomonas</taxon>
    </lineage>
</organism>
<evidence type="ECO:0000313" key="3">
    <source>
        <dbReference type="Proteomes" id="UP000327111"/>
    </source>
</evidence>
<name>A0A5E7HHJ8_PSEFL</name>
<dbReference type="EMBL" id="CABVIF010000001">
    <property type="protein sequence ID" value="VVO63644.1"/>
    <property type="molecule type" value="Genomic_DNA"/>
</dbReference>
<feature type="compositionally biased region" description="Basic and acidic residues" evidence="1">
    <location>
        <begin position="1"/>
        <end position="11"/>
    </location>
</feature>
<protein>
    <submittedName>
        <fullName evidence="2">Uncharacterized protein</fullName>
    </submittedName>
</protein>
<accession>A0A5E7HHJ8</accession>
<dbReference type="AlphaFoldDB" id="A0A5E7HHJ8"/>